<dbReference type="RefSeq" id="WP_190465585.1">
    <property type="nucleotide sequence ID" value="NZ_JACJPW010000040.1"/>
</dbReference>
<dbReference type="Gene3D" id="3.30.70.20">
    <property type="match status" value="1"/>
</dbReference>
<feature type="region of interest" description="Disordered" evidence="1">
    <location>
        <begin position="152"/>
        <end position="176"/>
    </location>
</feature>
<reference evidence="2" key="2">
    <citation type="submission" date="2020-08" db="EMBL/GenBank/DDBJ databases">
        <authorList>
            <person name="Chen M."/>
            <person name="Teng W."/>
            <person name="Zhao L."/>
            <person name="Hu C."/>
            <person name="Zhou Y."/>
            <person name="Han B."/>
            <person name="Song L."/>
            <person name="Shu W."/>
        </authorList>
    </citation>
    <scope>NUCLEOTIDE SEQUENCE</scope>
    <source>
        <strain evidence="2">FACHB-1375</strain>
    </source>
</reference>
<reference evidence="2" key="1">
    <citation type="journal article" date="2015" name="ISME J.">
        <title>Draft Genome Sequence of Streptomyces incarnatus NRRL8089, which Produces the Nucleoside Antibiotic Sinefungin.</title>
        <authorList>
            <person name="Oshima K."/>
            <person name="Hattori M."/>
            <person name="Shimizu H."/>
            <person name="Fukuda K."/>
            <person name="Nemoto M."/>
            <person name="Inagaki K."/>
            <person name="Tamura T."/>
        </authorList>
    </citation>
    <scope>NUCLEOTIDE SEQUENCE</scope>
    <source>
        <strain evidence="2">FACHB-1375</strain>
    </source>
</reference>
<dbReference type="PANTHER" id="PTHR44579">
    <property type="entry name" value="OS01G0730500 PROTEIN"/>
    <property type="match status" value="1"/>
</dbReference>
<comment type="caution">
    <text evidence="2">The sequence shown here is derived from an EMBL/GenBank/DDBJ whole genome shotgun (WGS) entry which is preliminary data.</text>
</comment>
<keyword evidence="3" id="KW-1185">Reference proteome</keyword>
<sequence>MSDFSGPRGDDATDFCLAVGDKNSTVKTTDSTRSGFEPELGGVFRDEPERSGFEPELGGVLRQKGVYVDEITCIGCKHCAHVARNTFYIEPDYGRSRVVRQDGDSEELIQEAIDTCPVDCIHWVDYTELKKLEAEREEQVIPPVVGFPVDRALLTTKRRQQKRKPKRNSEGVGHRG</sequence>
<dbReference type="Pfam" id="PF13370">
    <property type="entry name" value="Fer4_13"/>
    <property type="match status" value="1"/>
</dbReference>
<dbReference type="PANTHER" id="PTHR44579:SF2">
    <property type="entry name" value="OS01G0730500 PROTEIN"/>
    <property type="match status" value="1"/>
</dbReference>
<proteinExistence type="predicted"/>
<organism evidence="2 3">
    <name type="scientific">Aerosakkonema funiforme FACHB-1375</name>
    <dbReference type="NCBI Taxonomy" id="2949571"/>
    <lineage>
        <taxon>Bacteria</taxon>
        <taxon>Bacillati</taxon>
        <taxon>Cyanobacteriota</taxon>
        <taxon>Cyanophyceae</taxon>
        <taxon>Oscillatoriophycideae</taxon>
        <taxon>Aerosakkonematales</taxon>
        <taxon>Aerosakkonemataceae</taxon>
        <taxon>Aerosakkonema</taxon>
    </lineage>
</organism>
<name>A0A926VF79_9CYAN</name>
<dbReference type="EMBL" id="JACJPW010000040">
    <property type="protein sequence ID" value="MBD2182653.1"/>
    <property type="molecule type" value="Genomic_DNA"/>
</dbReference>
<dbReference type="SUPFAM" id="SSF54862">
    <property type="entry name" value="4Fe-4S ferredoxins"/>
    <property type="match status" value="1"/>
</dbReference>
<evidence type="ECO:0000313" key="3">
    <source>
        <dbReference type="Proteomes" id="UP000641646"/>
    </source>
</evidence>
<dbReference type="AlphaFoldDB" id="A0A926VF79"/>
<gene>
    <name evidence="2" type="ORF">H6G03_16365</name>
</gene>
<accession>A0A926VF79</accession>
<feature type="compositionally biased region" description="Basic and acidic residues" evidence="1">
    <location>
        <begin position="167"/>
        <end position="176"/>
    </location>
</feature>
<feature type="compositionally biased region" description="Basic residues" evidence="1">
    <location>
        <begin position="156"/>
        <end position="166"/>
    </location>
</feature>
<protein>
    <submittedName>
        <fullName evidence="2">Ferredoxin</fullName>
    </submittedName>
</protein>
<evidence type="ECO:0000313" key="2">
    <source>
        <dbReference type="EMBL" id="MBD2182653.1"/>
    </source>
</evidence>
<evidence type="ECO:0000256" key="1">
    <source>
        <dbReference type="SAM" id="MobiDB-lite"/>
    </source>
</evidence>
<dbReference type="Proteomes" id="UP000641646">
    <property type="component" value="Unassembled WGS sequence"/>
</dbReference>